<dbReference type="SUPFAM" id="SSF53756">
    <property type="entry name" value="UDP-Glycosyltransferase/glycogen phosphorylase"/>
    <property type="match status" value="1"/>
</dbReference>
<evidence type="ECO:0000259" key="1">
    <source>
        <dbReference type="Pfam" id="PF00534"/>
    </source>
</evidence>
<reference evidence="3 4" key="1">
    <citation type="journal article" date="2015" name="Nature">
        <title>rRNA introns, odd ribosomes, and small enigmatic genomes across a large radiation of phyla.</title>
        <authorList>
            <person name="Brown C.T."/>
            <person name="Hug L.A."/>
            <person name="Thomas B.C."/>
            <person name="Sharon I."/>
            <person name="Castelle C.J."/>
            <person name="Singh A."/>
            <person name="Wilkins M.J."/>
            <person name="Williams K.H."/>
            <person name="Banfield J.F."/>
        </authorList>
    </citation>
    <scope>NUCLEOTIDE SEQUENCE [LARGE SCALE GENOMIC DNA]</scope>
</reference>
<dbReference type="Gene3D" id="3.40.50.2000">
    <property type="entry name" value="Glycogen Phosphorylase B"/>
    <property type="match status" value="2"/>
</dbReference>
<dbReference type="PANTHER" id="PTHR45947:SF3">
    <property type="entry name" value="SULFOQUINOVOSYL TRANSFERASE SQD2"/>
    <property type="match status" value="1"/>
</dbReference>
<sequence>MKIAVITNLYPPISRGGAEKVAQRIVGELVRRGHKVMVISTMPLCGSGTMTPEVRETLGETVYRFYPLNLYYVLKDYKFPYLMRALWHLIDLFSASSAKRIENILREEKPDMVLTHNLKGIGLRVPQAIKNLNLPWIHTLHDVQLSVPSGLLIYGKNLNLVENVLRRPYEVSVRSVFGRPDLVISPSKFLADFYLERGFFKGLEIRVISNPAPEHDFCARSVRMPGPLRLLVASQLERHKGILELLEAVNLLEIPFELHIAGDGTLATTVQEFSKKDSRIIYHGFVSSTSLGQLFEIVDAVVVPSKCYENSPTIIYETLQAGLPVIASDIGGVGELVKDGEHGFLVEPGRAAALAEAIRKFAAEKEVFRARCEEIRAASFRYSLKTYVDNLERIMLEVKEKKKSR</sequence>
<dbReference type="Proteomes" id="UP000034154">
    <property type="component" value="Unassembled WGS sequence"/>
</dbReference>
<gene>
    <name evidence="3" type="ORF">UW63_C0004G0009</name>
</gene>
<dbReference type="GO" id="GO:0016757">
    <property type="term" value="F:glycosyltransferase activity"/>
    <property type="evidence" value="ECO:0007669"/>
    <property type="project" value="InterPro"/>
</dbReference>
<dbReference type="InterPro" id="IPR050194">
    <property type="entry name" value="Glycosyltransferase_grp1"/>
</dbReference>
<dbReference type="Pfam" id="PF13439">
    <property type="entry name" value="Glyco_transf_4"/>
    <property type="match status" value="1"/>
</dbReference>
<proteinExistence type="predicted"/>
<comment type="caution">
    <text evidence="3">The sequence shown here is derived from an EMBL/GenBank/DDBJ whole genome shotgun (WGS) entry which is preliminary data.</text>
</comment>
<evidence type="ECO:0000259" key="2">
    <source>
        <dbReference type="Pfam" id="PF13439"/>
    </source>
</evidence>
<protein>
    <submittedName>
        <fullName evidence="3">Glycosyltransferase</fullName>
    </submittedName>
</protein>
<accession>A0A0G1JKQ5</accession>
<keyword evidence="3" id="KW-0808">Transferase</keyword>
<evidence type="ECO:0000313" key="3">
    <source>
        <dbReference type="EMBL" id="KKT71953.1"/>
    </source>
</evidence>
<name>A0A0G1JKQ5_9BACT</name>
<dbReference type="InterPro" id="IPR001296">
    <property type="entry name" value="Glyco_trans_1"/>
</dbReference>
<dbReference type="InterPro" id="IPR028098">
    <property type="entry name" value="Glyco_trans_4-like_N"/>
</dbReference>
<dbReference type="Pfam" id="PF00534">
    <property type="entry name" value="Glycos_transf_1"/>
    <property type="match status" value="1"/>
</dbReference>
<dbReference type="PANTHER" id="PTHR45947">
    <property type="entry name" value="SULFOQUINOVOSYL TRANSFERASE SQD2"/>
    <property type="match status" value="1"/>
</dbReference>
<feature type="domain" description="Glycosyl transferase family 1" evidence="1">
    <location>
        <begin position="227"/>
        <end position="371"/>
    </location>
</feature>
<dbReference type="EMBL" id="LCJB01000004">
    <property type="protein sequence ID" value="KKT71953.1"/>
    <property type="molecule type" value="Genomic_DNA"/>
</dbReference>
<dbReference type="AlphaFoldDB" id="A0A0G1JKQ5"/>
<feature type="domain" description="Glycosyltransferase subfamily 4-like N-terminal" evidence="2">
    <location>
        <begin position="16"/>
        <end position="211"/>
    </location>
</feature>
<evidence type="ECO:0000313" key="4">
    <source>
        <dbReference type="Proteomes" id="UP000034154"/>
    </source>
</evidence>
<dbReference type="CDD" id="cd03823">
    <property type="entry name" value="GT4_ExpE7-like"/>
    <property type="match status" value="1"/>
</dbReference>
<organism evidence="3 4">
    <name type="scientific">Candidatus Uhrbacteria bacterium GW2011_GWF2_44_350</name>
    <dbReference type="NCBI Taxonomy" id="1619000"/>
    <lineage>
        <taxon>Bacteria</taxon>
        <taxon>Candidatus Uhriibacteriota</taxon>
    </lineage>
</organism>